<sequence>MIYKVLKKQNNSEMCFVCGIHNESGLNTSYYELENNQLIGVFKGHDVHQSYPERMHGGIVTALLDETIGRAVQTLDENIWGVTVEITVRFVKPVPLDQVLYTVGYVTNMRSRMFEGEGYVCNTDKEILATAKAKYFIQHVDKIVSDIDFVREQWIYVDDAKDSEVKSFDLPK</sequence>
<evidence type="ECO:0000256" key="13">
    <source>
        <dbReference type="ARBA" id="ARBA00035852"/>
    </source>
</evidence>
<evidence type="ECO:0000259" key="24">
    <source>
        <dbReference type="Pfam" id="PF03061"/>
    </source>
</evidence>
<evidence type="ECO:0000256" key="4">
    <source>
        <dbReference type="ARBA" id="ARBA00022475"/>
    </source>
</evidence>
<keyword evidence="26" id="KW-1185">Reference proteome</keyword>
<evidence type="ECO:0000256" key="15">
    <source>
        <dbReference type="ARBA" id="ARBA00038456"/>
    </source>
</evidence>
<dbReference type="AlphaFoldDB" id="A0A7U9XVY6"/>
<evidence type="ECO:0000256" key="21">
    <source>
        <dbReference type="ARBA" id="ARBA00047969"/>
    </source>
</evidence>
<keyword evidence="5" id="KW-0963">Cytoplasm</keyword>
<evidence type="ECO:0000256" key="14">
    <source>
        <dbReference type="ARBA" id="ARBA00037002"/>
    </source>
</evidence>
<dbReference type="CDD" id="cd03443">
    <property type="entry name" value="PaaI_thioesterase"/>
    <property type="match status" value="1"/>
</dbReference>
<reference evidence="25" key="1">
    <citation type="submission" date="2021-01" db="EMBL/GenBank/DDBJ databases">
        <title>Draft genome sequence of Acholeplasmataceae bacterium strain Mahy22.</title>
        <authorList>
            <person name="Watanabe M."/>
            <person name="Kojima H."/>
            <person name="Fukui M."/>
        </authorList>
    </citation>
    <scope>NUCLEOTIDE SEQUENCE</scope>
    <source>
        <strain evidence="25">Mahy22</strain>
    </source>
</reference>
<organism evidence="25 26">
    <name type="scientific">Mariniplasma anaerobium</name>
    <dbReference type="NCBI Taxonomy" id="2735436"/>
    <lineage>
        <taxon>Bacteria</taxon>
        <taxon>Bacillati</taxon>
        <taxon>Mycoplasmatota</taxon>
        <taxon>Mollicutes</taxon>
        <taxon>Acholeplasmatales</taxon>
        <taxon>Acholeplasmataceae</taxon>
        <taxon>Mariniplasma</taxon>
    </lineage>
</organism>
<evidence type="ECO:0000313" key="26">
    <source>
        <dbReference type="Proteomes" id="UP000620133"/>
    </source>
</evidence>
<keyword evidence="7" id="KW-0378">Hydrolase</keyword>
<dbReference type="Gene3D" id="3.10.129.10">
    <property type="entry name" value="Hotdog Thioesterase"/>
    <property type="match status" value="1"/>
</dbReference>
<keyword evidence="8" id="KW-0276">Fatty acid metabolism</keyword>
<comment type="catalytic activity">
    <reaction evidence="21">
        <text>decanoyl-CoA + H2O = decanoate + CoA + H(+)</text>
        <dbReference type="Rhea" id="RHEA:40059"/>
        <dbReference type="ChEBI" id="CHEBI:15377"/>
        <dbReference type="ChEBI" id="CHEBI:15378"/>
        <dbReference type="ChEBI" id="CHEBI:27689"/>
        <dbReference type="ChEBI" id="CHEBI:57287"/>
        <dbReference type="ChEBI" id="CHEBI:61430"/>
    </reaction>
    <physiologicalReaction direction="left-to-right" evidence="21">
        <dbReference type="Rhea" id="RHEA:40060"/>
    </physiologicalReaction>
</comment>
<comment type="catalytic activity">
    <reaction evidence="14">
        <text>(9Z)-octadecenoyl-CoA + H2O = (9Z)-octadecenoate + CoA + H(+)</text>
        <dbReference type="Rhea" id="RHEA:40139"/>
        <dbReference type="ChEBI" id="CHEBI:15377"/>
        <dbReference type="ChEBI" id="CHEBI:15378"/>
        <dbReference type="ChEBI" id="CHEBI:30823"/>
        <dbReference type="ChEBI" id="CHEBI:57287"/>
        <dbReference type="ChEBI" id="CHEBI:57387"/>
    </reaction>
    <physiologicalReaction direction="left-to-right" evidence="14">
        <dbReference type="Rhea" id="RHEA:40140"/>
    </physiologicalReaction>
</comment>
<keyword evidence="10" id="KW-0443">Lipid metabolism</keyword>
<comment type="subcellular location">
    <subcellularLocation>
        <location evidence="3">Cell projection</location>
        <location evidence="3">Ruffle membrane</location>
    </subcellularLocation>
    <subcellularLocation>
        <location evidence="2">Cytoplasm</location>
    </subcellularLocation>
    <subcellularLocation>
        <location evidence="1">Membrane</location>
        <topology evidence="1">Peripheral membrane protein</topology>
    </subcellularLocation>
</comment>
<comment type="catalytic activity">
    <reaction evidence="20">
        <text>hexadecanoyl-CoA + H2O = hexadecanoate + CoA + H(+)</text>
        <dbReference type="Rhea" id="RHEA:16645"/>
        <dbReference type="ChEBI" id="CHEBI:7896"/>
        <dbReference type="ChEBI" id="CHEBI:15377"/>
        <dbReference type="ChEBI" id="CHEBI:15378"/>
        <dbReference type="ChEBI" id="CHEBI:57287"/>
        <dbReference type="ChEBI" id="CHEBI:57379"/>
        <dbReference type="EC" id="3.1.2.2"/>
    </reaction>
    <physiologicalReaction direction="left-to-right" evidence="20">
        <dbReference type="Rhea" id="RHEA:16646"/>
    </physiologicalReaction>
</comment>
<comment type="catalytic activity">
    <reaction evidence="23">
        <text>tetradecanoyl-CoA + H2O = tetradecanoate + CoA + H(+)</text>
        <dbReference type="Rhea" id="RHEA:40119"/>
        <dbReference type="ChEBI" id="CHEBI:15377"/>
        <dbReference type="ChEBI" id="CHEBI:15378"/>
        <dbReference type="ChEBI" id="CHEBI:30807"/>
        <dbReference type="ChEBI" id="CHEBI:57287"/>
        <dbReference type="ChEBI" id="CHEBI:57385"/>
    </reaction>
    <physiologicalReaction direction="left-to-right" evidence="23">
        <dbReference type="Rhea" id="RHEA:40120"/>
    </physiologicalReaction>
</comment>
<evidence type="ECO:0000256" key="5">
    <source>
        <dbReference type="ARBA" id="ARBA00022490"/>
    </source>
</evidence>
<evidence type="ECO:0000256" key="23">
    <source>
        <dbReference type="ARBA" id="ARBA00048180"/>
    </source>
</evidence>
<dbReference type="RefSeq" id="WP_176238645.1">
    <property type="nucleotide sequence ID" value="NZ_AP024412.1"/>
</dbReference>
<comment type="catalytic activity">
    <reaction evidence="13">
        <text>(5Z,8Z,11Z,14Z)-eicosatetraenoyl-CoA + H2O = (5Z,8Z,11Z,14Z)-eicosatetraenoate + CoA + H(+)</text>
        <dbReference type="Rhea" id="RHEA:40151"/>
        <dbReference type="ChEBI" id="CHEBI:15377"/>
        <dbReference type="ChEBI" id="CHEBI:15378"/>
        <dbReference type="ChEBI" id="CHEBI:32395"/>
        <dbReference type="ChEBI" id="CHEBI:57287"/>
        <dbReference type="ChEBI" id="CHEBI:57368"/>
    </reaction>
    <physiologicalReaction direction="left-to-right" evidence="13">
        <dbReference type="Rhea" id="RHEA:40152"/>
    </physiologicalReaction>
</comment>
<keyword evidence="12" id="KW-0966">Cell projection</keyword>
<dbReference type="Pfam" id="PF03061">
    <property type="entry name" value="4HBT"/>
    <property type="match status" value="1"/>
</dbReference>
<name>A0A7U9XVY6_9MOLU</name>
<dbReference type="GO" id="GO:0016020">
    <property type="term" value="C:membrane"/>
    <property type="evidence" value="ECO:0007669"/>
    <property type="project" value="UniProtKB-SubCell"/>
</dbReference>
<feature type="domain" description="Thioesterase" evidence="24">
    <location>
        <begin position="55"/>
        <end position="125"/>
    </location>
</feature>
<evidence type="ECO:0000256" key="1">
    <source>
        <dbReference type="ARBA" id="ARBA00004170"/>
    </source>
</evidence>
<evidence type="ECO:0000313" key="25">
    <source>
        <dbReference type="EMBL" id="BCR35811.1"/>
    </source>
</evidence>
<dbReference type="InterPro" id="IPR006683">
    <property type="entry name" value="Thioestr_dom"/>
</dbReference>
<dbReference type="KEGG" id="manr:MPAN_007040"/>
<dbReference type="InterPro" id="IPR052365">
    <property type="entry name" value="THEM4/THEM5_acyl-CoA_thioest"/>
</dbReference>
<comment type="catalytic activity">
    <reaction evidence="19">
        <text>octanoyl-CoA + H2O = octanoate + CoA + H(+)</text>
        <dbReference type="Rhea" id="RHEA:30143"/>
        <dbReference type="ChEBI" id="CHEBI:15377"/>
        <dbReference type="ChEBI" id="CHEBI:15378"/>
        <dbReference type="ChEBI" id="CHEBI:25646"/>
        <dbReference type="ChEBI" id="CHEBI:57287"/>
        <dbReference type="ChEBI" id="CHEBI:57386"/>
    </reaction>
    <physiologicalReaction direction="left-to-right" evidence="19">
        <dbReference type="Rhea" id="RHEA:30144"/>
    </physiologicalReaction>
</comment>
<dbReference type="SUPFAM" id="SSF54637">
    <property type="entry name" value="Thioesterase/thiol ester dehydrase-isomerase"/>
    <property type="match status" value="1"/>
</dbReference>
<evidence type="ECO:0000256" key="8">
    <source>
        <dbReference type="ARBA" id="ARBA00022832"/>
    </source>
</evidence>
<dbReference type="EMBL" id="AP024412">
    <property type="protein sequence ID" value="BCR35811.1"/>
    <property type="molecule type" value="Genomic_DNA"/>
</dbReference>
<protein>
    <recommendedName>
        <fullName evidence="17">Acyl-coenzyme A thioesterase THEM4</fullName>
        <ecNumber evidence="16">3.1.2.2</ecNumber>
    </recommendedName>
    <alternativeName>
        <fullName evidence="18">Thioesterase superfamily member 4</fullName>
    </alternativeName>
</protein>
<accession>A0A7U9XVY6</accession>
<gene>
    <name evidence="25" type="ORF">MPAN_007040</name>
</gene>
<dbReference type="GO" id="GO:0016787">
    <property type="term" value="F:hydrolase activity"/>
    <property type="evidence" value="ECO:0007669"/>
    <property type="project" value="UniProtKB-KW"/>
</dbReference>
<evidence type="ECO:0000256" key="12">
    <source>
        <dbReference type="ARBA" id="ARBA00023273"/>
    </source>
</evidence>
<evidence type="ECO:0000256" key="19">
    <source>
        <dbReference type="ARBA" id="ARBA00047588"/>
    </source>
</evidence>
<dbReference type="PANTHER" id="PTHR12418">
    <property type="entry name" value="ACYL-COENZYME A THIOESTERASE THEM4"/>
    <property type="match status" value="1"/>
</dbReference>
<comment type="similarity">
    <text evidence="15">Belongs to the THEM4/THEM5 thioesterase family.</text>
</comment>
<dbReference type="EC" id="3.1.2.2" evidence="16"/>
<evidence type="ECO:0000256" key="7">
    <source>
        <dbReference type="ARBA" id="ARBA00022801"/>
    </source>
</evidence>
<dbReference type="GO" id="GO:0005737">
    <property type="term" value="C:cytoplasm"/>
    <property type="evidence" value="ECO:0007669"/>
    <property type="project" value="UniProtKB-SubCell"/>
</dbReference>
<dbReference type="GO" id="GO:0006631">
    <property type="term" value="P:fatty acid metabolic process"/>
    <property type="evidence" value="ECO:0007669"/>
    <property type="project" value="UniProtKB-KW"/>
</dbReference>
<evidence type="ECO:0000256" key="3">
    <source>
        <dbReference type="ARBA" id="ARBA00004632"/>
    </source>
</evidence>
<dbReference type="PANTHER" id="PTHR12418:SF19">
    <property type="entry name" value="ACYL-COENZYME A THIOESTERASE THEM4"/>
    <property type="match status" value="1"/>
</dbReference>
<evidence type="ECO:0000256" key="10">
    <source>
        <dbReference type="ARBA" id="ARBA00023098"/>
    </source>
</evidence>
<evidence type="ECO:0000256" key="22">
    <source>
        <dbReference type="ARBA" id="ARBA00048074"/>
    </source>
</evidence>
<evidence type="ECO:0000256" key="11">
    <source>
        <dbReference type="ARBA" id="ARBA00023136"/>
    </source>
</evidence>
<keyword evidence="4" id="KW-1003">Cell membrane</keyword>
<evidence type="ECO:0000256" key="20">
    <source>
        <dbReference type="ARBA" id="ARBA00047734"/>
    </source>
</evidence>
<evidence type="ECO:0000256" key="17">
    <source>
        <dbReference type="ARBA" id="ARBA00040123"/>
    </source>
</evidence>
<evidence type="ECO:0000256" key="2">
    <source>
        <dbReference type="ARBA" id="ARBA00004496"/>
    </source>
</evidence>
<proteinExistence type="inferred from homology"/>
<evidence type="ECO:0000256" key="6">
    <source>
        <dbReference type="ARBA" id="ARBA00022703"/>
    </source>
</evidence>
<dbReference type="Proteomes" id="UP000620133">
    <property type="component" value="Chromosome"/>
</dbReference>
<keyword evidence="6" id="KW-0053">Apoptosis</keyword>
<evidence type="ECO:0000256" key="9">
    <source>
        <dbReference type="ARBA" id="ARBA00022946"/>
    </source>
</evidence>
<keyword evidence="11" id="KW-0472">Membrane</keyword>
<dbReference type="InterPro" id="IPR029069">
    <property type="entry name" value="HotDog_dom_sf"/>
</dbReference>
<keyword evidence="9" id="KW-0809">Transit peptide</keyword>
<evidence type="ECO:0000256" key="16">
    <source>
        <dbReference type="ARBA" id="ARBA00038848"/>
    </source>
</evidence>
<evidence type="ECO:0000256" key="18">
    <source>
        <dbReference type="ARBA" id="ARBA00043210"/>
    </source>
</evidence>
<comment type="catalytic activity">
    <reaction evidence="22">
        <text>dodecanoyl-CoA + H2O = dodecanoate + CoA + H(+)</text>
        <dbReference type="Rhea" id="RHEA:30135"/>
        <dbReference type="ChEBI" id="CHEBI:15377"/>
        <dbReference type="ChEBI" id="CHEBI:15378"/>
        <dbReference type="ChEBI" id="CHEBI:18262"/>
        <dbReference type="ChEBI" id="CHEBI:57287"/>
        <dbReference type="ChEBI" id="CHEBI:57375"/>
    </reaction>
    <physiologicalReaction direction="left-to-right" evidence="22">
        <dbReference type="Rhea" id="RHEA:30136"/>
    </physiologicalReaction>
</comment>